<comment type="subcellular location">
    <subcellularLocation>
        <location evidence="2">Chromosome</location>
    </subcellularLocation>
    <subcellularLocation>
        <location evidence="1">Nucleus</location>
    </subcellularLocation>
</comment>
<dbReference type="PANTHER" id="PTHR12604:SF4">
    <property type="entry name" value="X-RAY REPAIR CROSS-COMPLEMENTING PROTEIN 5"/>
    <property type="match status" value="1"/>
</dbReference>
<dbReference type="InterPro" id="IPR005161">
    <property type="entry name" value="Ku_N"/>
</dbReference>
<dbReference type="InterPro" id="IPR006164">
    <property type="entry name" value="DNA_bd_Ku70/Ku80"/>
</dbReference>
<evidence type="ECO:0000256" key="2">
    <source>
        <dbReference type="ARBA" id="ARBA00004286"/>
    </source>
</evidence>
<dbReference type="FunFam" id="2.40.290.10:FF:000006">
    <property type="entry name" value="ATP-dependent DNA helicase 2 subunit KU80"/>
    <property type="match status" value="1"/>
</dbReference>
<evidence type="ECO:0000313" key="17">
    <source>
        <dbReference type="Proteomes" id="UP000011083"/>
    </source>
</evidence>
<proteinExistence type="inferred from homology"/>
<keyword evidence="12" id="KW-0234">DNA repair</keyword>
<dbReference type="Gene3D" id="2.40.290.10">
    <property type="match status" value="1"/>
</dbReference>
<dbReference type="GO" id="GO:0005694">
    <property type="term" value="C:chromosome"/>
    <property type="evidence" value="ECO:0007669"/>
    <property type="project" value="UniProtKB-SubCell"/>
</dbReference>
<dbReference type="GO" id="GO:0043564">
    <property type="term" value="C:Ku70:Ku80 complex"/>
    <property type="evidence" value="ECO:0007669"/>
    <property type="project" value="InterPro"/>
</dbReference>
<evidence type="ECO:0000256" key="7">
    <source>
        <dbReference type="ARBA" id="ARBA00022801"/>
    </source>
</evidence>
<dbReference type="OrthoDB" id="30826at2759"/>
<dbReference type="GO" id="GO:0000723">
    <property type="term" value="P:telomere maintenance"/>
    <property type="evidence" value="ECO:0007669"/>
    <property type="project" value="InterPro"/>
</dbReference>
<evidence type="ECO:0000256" key="5">
    <source>
        <dbReference type="ARBA" id="ARBA00022741"/>
    </source>
</evidence>
<protein>
    <submittedName>
        <fullName evidence="16">ATPdependent DNA helicase</fullName>
    </submittedName>
</protein>
<evidence type="ECO:0000256" key="14">
    <source>
        <dbReference type="SAM" id="MobiDB-lite"/>
    </source>
</evidence>
<keyword evidence="8 16" id="KW-0347">Helicase</keyword>
<feature type="compositionally biased region" description="Acidic residues" evidence="14">
    <location>
        <begin position="738"/>
        <end position="753"/>
    </location>
</feature>
<dbReference type="InterPro" id="IPR036465">
    <property type="entry name" value="vWFA_dom_sf"/>
</dbReference>
<keyword evidence="9" id="KW-0067">ATP-binding</keyword>
<dbReference type="InterPro" id="IPR024193">
    <property type="entry name" value="Ku80"/>
</dbReference>
<evidence type="ECO:0000256" key="6">
    <source>
        <dbReference type="ARBA" id="ARBA00022763"/>
    </source>
</evidence>
<keyword evidence="11" id="KW-0233">DNA recombination</keyword>
<reference evidence="16 17" key="1">
    <citation type="journal article" date="2013" name="Genome Biol.">
        <title>Genome of Acanthamoeba castellanii highlights extensive lateral gene transfer and early evolution of tyrosine kinase signaling.</title>
        <authorList>
            <person name="Clarke M."/>
            <person name="Lohan A.J."/>
            <person name="Liu B."/>
            <person name="Lagkouvardos I."/>
            <person name="Roy S."/>
            <person name="Zafar N."/>
            <person name="Bertelli C."/>
            <person name="Schilde C."/>
            <person name="Kianianmomeni A."/>
            <person name="Burglin T.R."/>
            <person name="Frech C."/>
            <person name="Turcotte B."/>
            <person name="Kopec K.O."/>
            <person name="Synnott J.M."/>
            <person name="Choo C."/>
            <person name="Paponov I."/>
            <person name="Finkler A."/>
            <person name="Soon Heng Tan C."/>
            <person name="Hutchins A.P."/>
            <person name="Weinmeier T."/>
            <person name="Rattei T."/>
            <person name="Chu J.S."/>
            <person name="Gimenez G."/>
            <person name="Irimia M."/>
            <person name="Rigden D.J."/>
            <person name="Fitzpatrick D.A."/>
            <person name="Lorenzo-Morales J."/>
            <person name="Bateman A."/>
            <person name="Chiu C.H."/>
            <person name="Tang P."/>
            <person name="Hegemann P."/>
            <person name="Fromm H."/>
            <person name="Raoult D."/>
            <person name="Greub G."/>
            <person name="Miranda-Saavedra D."/>
            <person name="Chen N."/>
            <person name="Nash P."/>
            <person name="Ginger M.L."/>
            <person name="Horn M."/>
            <person name="Schaap P."/>
            <person name="Caler L."/>
            <person name="Loftus B."/>
        </authorList>
    </citation>
    <scope>NUCLEOTIDE SEQUENCE [LARGE SCALE GENOMIC DNA]</scope>
    <source>
        <strain evidence="16 17">Neff</strain>
    </source>
</reference>
<dbReference type="Gene3D" id="1.10.1600.10">
    <property type="match status" value="1"/>
</dbReference>
<keyword evidence="13" id="KW-0539">Nucleus</keyword>
<keyword evidence="6" id="KW-0227">DNA damage</keyword>
<feature type="compositionally biased region" description="Polar residues" evidence="14">
    <location>
        <begin position="699"/>
        <end position="719"/>
    </location>
</feature>
<keyword evidence="17" id="KW-1185">Reference proteome</keyword>
<evidence type="ECO:0000313" key="16">
    <source>
        <dbReference type="EMBL" id="ELR21345.1"/>
    </source>
</evidence>
<evidence type="ECO:0000256" key="11">
    <source>
        <dbReference type="ARBA" id="ARBA00023172"/>
    </source>
</evidence>
<dbReference type="GO" id="GO:0005524">
    <property type="term" value="F:ATP binding"/>
    <property type="evidence" value="ECO:0007669"/>
    <property type="project" value="UniProtKB-KW"/>
</dbReference>
<dbReference type="VEuPathDB" id="AmoebaDB:ACA1_182790"/>
<dbReference type="GO" id="GO:0003684">
    <property type="term" value="F:damaged DNA binding"/>
    <property type="evidence" value="ECO:0007669"/>
    <property type="project" value="InterPro"/>
</dbReference>
<dbReference type="KEGG" id="acan:ACA1_182790"/>
<dbReference type="InterPro" id="IPR036494">
    <property type="entry name" value="Ku_C_sf"/>
</dbReference>
<sequence length="753" mass="83560">MAAASREAVVVILDVGASMATQQRCSSSSSRPTMGASSSSAAAACASVSTTSGLEQAVKAVELLVQQKLMHPSRDELGLVLFGTRGTCLLLIAIVITETHNQLSEDGYQHITVAREIMGADIDLLRYISTITPEGADVIDALIVGMDLLIRKTAGKRYEKRIFLVTDAGCPVNQDDLDVVCEQFLKIDARLNVIGVGFEEDDDQRAGSQDDNDKAEFKRKNERLIREFAERVHGVVVPVQRAIEMMSFIKPKPVLQRTSHRGCLEISAHVKIPVWSYIKTMERKLPTLKKVSVVSQLSVWGEEEEEGRQLNAPPSRYPSVAPDEKVKGYKYGKTLVPFSMVDEAVLKYEAAKCLQLIGFTSAKNVPRHQFLGNVECIVPEPGDGSAAAALSALAHALAETGSLAIVRYVKRNKGNPYLGCLSPHIKPDFACLYFCALPFAEDLRQYPFASLARPLRKAYAPSEEQLEATQALIDSMDLMTAATDEDGNPMEAVKPKYTYNPALQNLYRAVLHRLQHPDEPSLPPVDPAIQEALRPDLGLADKLRPALDRYKAAFTFTRVEGAAAKVERRYWRDRLADTDVQLESYVPEAKKQRKNPEEEGISMESLMSGATSDVGPINPEQDFSDMLARRDVDLVDKAVEQMQGRIKQLVEDSVGTQLYDKALQYNEFVDELEGYYRHKRRDDFWRLLCARGLNAPLRDTTSPSPFGATTTTGSVTAQHTKSEDEEEEEIDVTRDHAEEEEEATADDLFDMIE</sequence>
<dbReference type="Gene3D" id="1.25.40.240">
    <property type="entry name" value="Ku, C-terminal domain"/>
    <property type="match status" value="1"/>
</dbReference>
<dbReference type="GO" id="GO:0003690">
    <property type="term" value="F:double-stranded DNA binding"/>
    <property type="evidence" value="ECO:0007669"/>
    <property type="project" value="TreeGrafter"/>
</dbReference>
<evidence type="ECO:0000256" key="13">
    <source>
        <dbReference type="ARBA" id="ARBA00023242"/>
    </source>
</evidence>
<dbReference type="OMA" id="MASNKEC"/>
<dbReference type="Proteomes" id="UP000011083">
    <property type="component" value="Unassembled WGS sequence"/>
</dbReference>
<dbReference type="RefSeq" id="XP_004345889.1">
    <property type="nucleotide sequence ID" value="XM_004345839.1"/>
</dbReference>
<dbReference type="PANTHER" id="PTHR12604">
    <property type="entry name" value="KU AUTOANTIGEN DNA HELICASE"/>
    <property type="match status" value="1"/>
</dbReference>
<dbReference type="SUPFAM" id="SSF101420">
    <property type="entry name" value="C-terminal domain of Ku80"/>
    <property type="match status" value="1"/>
</dbReference>
<evidence type="ECO:0000259" key="15">
    <source>
        <dbReference type="PROSITE" id="PS50234"/>
    </source>
</evidence>
<dbReference type="SMART" id="SM00559">
    <property type="entry name" value="Ku78"/>
    <property type="match status" value="1"/>
</dbReference>
<dbReference type="Gene3D" id="3.40.50.410">
    <property type="entry name" value="von Willebrand factor, type A domain"/>
    <property type="match status" value="1"/>
</dbReference>
<name>L8H854_ACACF</name>
<dbReference type="InterPro" id="IPR002035">
    <property type="entry name" value="VWF_A"/>
</dbReference>
<evidence type="ECO:0000256" key="12">
    <source>
        <dbReference type="ARBA" id="ARBA00023204"/>
    </source>
</evidence>
<dbReference type="GO" id="GO:0042162">
    <property type="term" value="F:telomeric DNA binding"/>
    <property type="evidence" value="ECO:0007669"/>
    <property type="project" value="InterPro"/>
</dbReference>
<keyword evidence="10" id="KW-0238">DNA-binding</keyword>
<dbReference type="CDD" id="cd00873">
    <property type="entry name" value="KU80"/>
    <property type="match status" value="1"/>
</dbReference>
<comment type="similarity">
    <text evidence="3">Belongs to the ku80 family.</text>
</comment>
<dbReference type="GO" id="GO:0016787">
    <property type="term" value="F:hydrolase activity"/>
    <property type="evidence" value="ECO:0007669"/>
    <property type="project" value="UniProtKB-KW"/>
</dbReference>
<dbReference type="GeneID" id="14922237"/>
<dbReference type="GO" id="GO:0004386">
    <property type="term" value="F:helicase activity"/>
    <property type="evidence" value="ECO:0007669"/>
    <property type="project" value="UniProtKB-KW"/>
</dbReference>
<evidence type="ECO:0000256" key="1">
    <source>
        <dbReference type="ARBA" id="ARBA00004123"/>
    </source>
</evidence>
<feature type="region of interest" description="Disordered" evidence="14">
    <location>
        <begin position="696"/>
        <end position="753"/>
    </location>
</feature>
<dbReference type="Pfam" id="PF02735">
    <property type="entry name" value="Ku"/>
    <property type="match status" value="1"/>
</dbReference>
<dbReference type="SUPFAM" id="SSF53300">
    <property type="entry name" value="vWA-like"/>
    <property type="match status" value="1"/>
</dbReference>
<dbReference type="Pfam" id="PF03731">
    <property type="entry name" value="Ku_N"/>
    <property type="match status" value="1"/>
</dbReference>
<keyword evidence="5" id="KW-0547">Nucleotide-binding</keyword>
<accession>L8H854</accession>
<dbReference type="GO" id="GO:0006310">
    <property type="term" value="P:DNA recombination"/>
    <property type="evidence" value="ECO:0007669"/>
    <property type="project" value="UniProtKB-KW"/>
</dbReference>
<evidence type="ECO:0000256" key="9">
    <source>
        <dbReference type="ARBA" id="ARBA00022840"/>
    </source>
</evidence>
<dbReference type="GO" id="GO:0006303">
    <property type="term" value="P:double-strand break repair via nonhomologous end joining"/>
    <property type="evidence" value="ECO:0007669"/>
    <property type="project" value="InterPro"/>
</dbReference>
<dbReference type="Pfam" id="PF08785">
    <property type="entry name" value="Ku_PK_bind"/>
    <property type="match status" value="1"/>
</dbReference>
<dbReference type="InterPro" id="IPR014893">
    <property type="entry name" value="Ku_PK_bind"/>
</dbReference>
<dbReference type="AlphaFoldDB" id="L8H854"/>
<dbReference type="STRING" id="1257118.L8H854"/>
<dbReference type="EMBL" id="KB007904">
    <property type="protein sequence ID" value="ELR21345.1"/>
    <property type="molecule type" value="Genomic_DNA"/>
</dbReference>
<dbReference type="FunFam" id="1.10.1600.10:FF:000002">
    <property type="entry name" value="X-ray repair cross-complementing protein 5"/>
    <property type="match status" value="1"/>
</dbReference>
<keyword evidence="7" id="KW-0378">Hydrolase</keyword>
<organism evidence="16 17">
    <name type="scientific">Acanthamoeba castellanii (strain ATCC 30010 / Neff)</name>
    <dbReference type="NCBI Taxonomy" id="1257118"/>
    <lineage>
        <taxon>Eukaryota</taxon>
        <taxon>Amoebozoa</taxon>
        <taxon>Discosea</taxon>
        <taxon>Longamoebia</taxon>
        <taxon>Centramoebida</taxon>
        <taxon>Acanthamoebidae</taxon>
        <taxon>Acanthamoeba</taxon>
    </lineage>
</organism>
<dbReference type="PROSITE" id="PS50234">
    <property type="entry name" value="VWFA"/>
    <property type="match status" value="1"/>
</dbReference>
<keyword evidence="4" id="KW-0158">Chromosome</keyword>
<gene>
    <name evidence="16" type="ORF">ACA1_182790</name>
</gene>
<dbReference type="InterPro" id="IPR016194">
    <property type="entry name" value="SPOC-like_C_dom_sf"/>
</dbReference>
<dbReference type="SUPFAM" id="SSF100939">
    <property type="entry name" value="SPOC domain-like"/>
    <property type="match status" value="1"/>
</dbReference>
<evidence type="ECO:0000256" key="3">
    <source>
        <dbReference type="ARBA" id="ARBA00007726"/>
    </source>
</evidence>
<feature type="domain" description="VWFA" evidence="15">
    <location>
        <begin position="8"/>
        <end position="232"/>
    </location>
</feature>
<evidence type="ECO:0000256" key="8">
    <source>
        <dbReference type="ARBA" id="ARBA00022806"/>
    </source>
</evidence>
<evidence type="ECO:0000256" key="10">
    <source>
        <dbReference type="ARBA" id="ARBA00023125"/>
    </source>
</evidence>
<evidence type="ECO:0000256" key="4">
    <source>
        <dbReference type="ARBA" id="ARBA00022454"/>
    </source>
</evidence>